<dbReference type="Gene3D" id="3.40.50.720">
    <property type="entry name" value="NAD(P)-binding Rossmann-like Domain"/>
    <property type="match status" value="1"/>
</dbReference>
<dbReference type="InterPro" id="IPR013154">
    <property type="entry name" value="ADH-like_N"/>
</dbReference>
<dbReference type="PANTHER" id="PTHR42940">
    <property type="entry name" value="ALCOHOL DEHYDROGENASE 1-RELATED"/>
    <property type="match status" value="1"/>
</dbReference>
<evidence type="ECO:0000256" key="5">
    <source>
        <dbReference type="ARBA" id="ARBA00022833"/>
    </source>
</evidence>
<protein>
    <recommendedName>
        <fullName evidence="3">alcohol dehydrogenase</fullName>
        <ecNumber evidence="3">1.1.1.1</ecNumber>
    </recommendedName>
</protein>
<name>A0ABY3PSM8_9CYAN</name>
<dbReference type="InterPro" id="IPR011032">
    <property type="entry name" value="GroES-like_sf"/>
</dbReference>
<evidence type="ECO:0000313" key="8">
    <source>
        <dbReference type="EMBL" id="UFP96498.1"/>
    </source>
</evidence>
<dbReference type="Pfam" id="PF00107">
    <property type="entry name" value="ADH_zinc_N"/>
    <property type="match status" value="1"/>
</dbReference>
<dbReference type="CDD" id="cd08296">
    <property type="entry name" value="CAD_like"/>
    <property type="match status" value="1"/>
</dbReference>
<evidence type="ECO:0000256" key="6">
    <source>
        <dbReference type="ARBA" id="ARBA00023002"/>
    </source>
</evidence>
<dbReference type="SMART" id="SM00829">
    <property type="entry name" value="PKS_ER"/>
    <property type="match status" value="1"/>
</dbReference>
<evidence type="ECO:0000256" key="4">
    <source>
        <dbReference type="ARBA" id="ARBA00022723"/>
    </source>
</evidence>
<dbReference type="SUPFAM" id="SSF50129">
    <property type="entry name" value="GroES-like"/>
    <property type="match status" value="1"/>
</dbReference>
<comment type="similarity">
    <text evidence="2">Belongs to the zinc-containing alcohol dehydrogenase family.</text>
</comment>
<dbReference type="EMBL" id="CP063845">
    <property type="protein sequence ID" value="UFP96498.1"/>
    <property type="molecule type" value="Genomic_DNA"/>
</dbReference>
<keyword evidence="4" id="KW-0479">Metal-binding</keyword>
<dbReference type="Pfam" id="PF08240">
    <property type="entry name" value="ADH_N"/>
    <property type="match status" value="1"/>
</dbReference>
<dbReference type="EC" id="1.1.1.1" evidence="3"/>
<sequence length="339" mass="35420">MTKMRAMAVPAAGAKFQLIERDLPEPGPREVRLRVSACGVCHSDSMTVEGKMPGISYPRIPGHEVLGTIEALGAEVLGWQVGMRVGVGWFGGSCGYCQRCRRGSAFACETVSAVTGVTRDGGYATHMLADVSALARVPADLDAIQSAPLLCAGITTFNALRNCGAGPGDLVAIHGVGGLGHLGIQFAARQGFRTVAVNRGRDKEELARSLGAHEYIDSEAGDPAAAMLAMGGAKAILATVTSEKAMQALVGGLGPNGTMMLIGAVSALTVNPTELLLKRASVKGWYSGTAADSEDTLLFSHRNGIASMNEIYPFESAQAAYDRMMSGKARFRVVLSMEA</sequence>
<reference evidence="8 9" key="1">
    <citation type="journal article" date="2021" name="Genome Biol. Evol.">
        <title>Complete Genome Sequencing of a Novel Gloeobacter Species from a Waterfall Cave in Mexico.</title>
        <authorList>
            <person name="Saw J.H."/>
            <person name="Cardona T."/>
            <person name="Montejano G."/>
        </authorList>
    </citation>
    <scope>NUCLEOTIDE SEQUENCE [LARGE SCALE GENOMIC DNA]</scope>
    <source>
        <strain evidence="8">MG652769</strain>
    </source>
</reference>
<dbReference type="Proteomes" id="UP001054846">
    <property type="component" value="Chromosome"/>
</dbReference>
<evidence type="ECO:0000256" key="2">
    <source>
        <dbReference type="ARBA" id="ARBA00008072"/>
    </source>
</evidence>
<feature type="domain" description="Enoyl reductase (ER)" evidence="7">
    <location>
        <begin position="13"/>
        <end position="335"/>
    </location>
</feature>
<evidence type="ECO:0000313" key="9">
    <source>
        <dbReference type="Proteomes" id="UP001054846"/>
    </source>
</evidence>
<evidence type="ECO:0000256" key="1">
    <source>
        <dbReference type="ARBA" id="ARBA00001947"/>
    </source>
</evidence>
<dbReference type="InterPro" id="IPR013149">
    <property type="entry name" value="ADH-like_C"/>
</dbReference>
<keyword evidence="9" id="KW-1185">Reference proteome</keyword>
<proteinExistence type="inferred from homology"/>
<organism evidence="8 9">
    <name type="scientific">Gloeobacter morelensis MG652769</name>
    <dbReference type="NCBI Taxonomy" id="2781736"/>
    <lineage>
        <taxon>Bacteria</taxon>
        <taxon>Bacillati</taxon>
        <taxon>Cyanobacteriota</taxon>
        <taxon>Cyanophyceae</taxon>
        <taxon>Gloeobacterales</taxon>
        <taxon>Gloeobacteraceae</taxon>
        <taxon>Gloeobacter</taxon>
        <taxon>Gloeobacter morelensis</taxon>
    </lineage>
</organism>
<keyword evidence="5" id="KW-0862">Zinc</keyword>
<gene>
    <name evidence="8" type="ORF">ISF26_09920</name>
</gene>
<keyword evidence="6" id="KW-0560">Oxidoreductase</keyword>
<evidence type="ECO:0000259" key="7">
    <source>
        <dbReference type="SMART" id="SM00829"/>
    </source>
</evidence>
<evidence type="ECO:0000256" key="3">
    <source>
        <dbReference type="ARBA" id="ARBA00013190"/>
    </source>
</evidence>
<dbReference type="InterPro" id="IPR036291">
    <property type="entry name" value="NAD(P)-bd_dom_sf"/>
</dbReference>
<dbReference type="Gene3D" id="3.90.180.10">
    <property type="entry name" value="Medium-chain alcohol dehydrogenases, catalytic domain"/>
    <property type="match status" value="1"/>
</dbReference>
<dbReference type="SUPFAM" id="SSF51735">
    <property type="entry name" value="NAD(P)-binding Rossmann-fold domains"/>
    <property type="match status" value="1"/>
</dbReference>
<dbReference type="InterPro" id="IPR020843">
    <property type="entry name" value="ER"/>
</dbReference>
<dbReference type="PANTHER" id="PTHR42940:SF7">
    <property type="entry name" value="ALCOHOL DEHYDROGENASE-LIKE N-TERMINAL DOMAIN-CONTAINING PROTEIN"/>
    <property type="match status" value="1"/>
</dbReference>
<comment type="cofactor">
    <cofactor evidence="1">
        <name>Zn(2+)</name>
        <dbReference type="ChEBI" id="CHEBI:29105"/>
    </cofactor>
</comment>
<dbReference type="RefSeq" id="WP_230843736.1">
    <property type="nucleotide sequence ID" value="NZ_CP063845.1"/>
</dbReference>
<accession>A0ABY3PSM8</accession>